<evidence type="ECO:0000313" key="2">
    <source>
        <dbReference type="EMBL" id="QTR54627.1"/>
    </source>
</evidence>
<name>A0A975FB92_9GAMM</name>
<reference evidence="2" key="1">
    <citation type="submission" date="2021-04" db="EMBL/GenBank/DDBJ databases">
        <title>Genomics, taxonomy and metabolism of representatives of sulfur bacteria of the genus Thiothrix: Thiothrix fructosivorans QT, Thiothrix unzii A1T and three new species, Thiothrix subterranea sp. nov., Thiothrix litoralis sp. nov. and 'Candidatus Thiothrix anitrata' sp. nov.</title>
        <authorList>
            <person name="Ravin N.V."/>
            <person name="Smolyakov D."/>
            <person name="Rudenko T.S."/>
            <person name="Mardanov A.V."/>
            <person name="Beletsky A.V."/>
            <person name="Markov N.D."/>
            <person name="Fomenkov A.I."/>
            <person name="Roberts R.J."/>
            <person name="Karnachuk O.V."/>
            <person name="Novikov A."/>
            <person name="Grabovich M.Y."/>
        </authorList>
    </citation>
    <scope>NUCLEOTIDE SEQUENCE</scope>
    <source>
        <strain evidence="2">A1</strain>
    </source>
</reference>
<proteinExistence type="predicted"/>
<feature type="coiled-coil region" evidence="1">
    <location>
        <begin position="19"/>
        <end position="46"/>
    </location>
</feature>
<accession>A0A975FB92</accession>
<gene>
    <name evidence="2" type="ORF">J9260_05935</name>
</gene>
<dbReference type="Proteomes" id="UP000672009">
    <property type="component" value="Chromosome"/>
</dbReference>
<dbReference type="AlphaFoldDB" id="A0A975FB92"/>
<keyword evidence="1" id="KW-0175">Coiled coil</keyword>
<dbReference type="KEGG" id="tun:J9260_05935"/>
<dbReference type="EMBL" id="CP072793">
    <property type="protein sequence ID" value="QTR54627.1"/>
    <property type="molecule type" value="Genomic_DNA"/>
</dbReference>
<sequence length="149" mass="17619">MAMQQVVTMGLYGLPFEGIKGIRSEIARLQQQEVQWMDELNALQQVMRTTFGYRLPLTLSRRKNKAYAPLMWRQGKTNRRLYGGLETPEGQGILKALPPEQQRELLNIEFKRIHLNHVLGLLQYEIARLKRLESEFEAWRDRMRDVNQH</sequence>
<dbReference type="RefSeq" id="WP_210220103.1">
    <property type="nucleotide sequence ID" value="NZ_CP072793.1"/>
</dbReference>
<evidence type="ECO:0000256" key="1">
    <source>
        <dbReference type="SAM" id="Coils"/>
    </source>
</evidence>
<protein>
    <submittedName>
        <fullName evidence="2">Uncharacterized protein</fullName>
    </submittedName>
</protein>
<keyword evidence="3" id="KW-1185">Reference proteome</keyword>
<evidence type="ECO:0000313" key="3">
    <source>
        <dbReference type="Proteomes" id="UP000672009"/>
    </source>
</evidence>
<organism evidence="2 3">
    <name type="scientific">Thiothrix unzii</name>
    <dbReference type="NCBI Taxonomy" id="111769"/>
    <lineage>
        <taxon>Bacteria</taxon>
        <taxon>Pseudomonadati</taxon>
        <taxon>Pseudomonadota</taxon>
        <taxon>Gammaproteobacteria</taxon>
        <taxon>Thiotrichales</taxon>
        <taxon>Thiotrichaceae</taxon>
        <taxon>Thiothrix</taxon>
    </lineage>
</organism>